<evidence type="ECO:0000259" key="6">
    <source>
        <dbReference type="PROSITE" id="PS51760"/>
    </source>
</evidence>
<dbReference type="GO" id="GO:0031176">
    <property type="term" value="F:endo-1,4-beta-xylanase activity"/>
    <property type="evidence" value="ECO:0007669"/>
    <property type="project" value="UniProtKB-ARBA"/>
</dbReference>
<dbReference type="SUPFAM" id="SSF51445">
    <property type="entry name" value="(Trans)glycosidases"/>
    <property type="match status" value="1"/>
</dbReference>
<comment type="caution">
    <text evidence="7">The sequence shown here is derived from an EMBL/GenBank/DDBJ whole genome shotgun (WGS) entry which is preliminary data.</text>
</comment>
<protein>
    <submittedName>
        <fullName evidence="7">Endo-1,4-beta-xylanase 1</fullName>
    </submittedName>
</protein>
<evidence type="ECO:0000256" key="1">
    <source>
        <dbReference type="ARBA" id="ARBA00007495"/>
    </source>
</evidence>
<accession>A0AAW2XMZ5</accession>
<keyword evidence="2" id="KW-0378">Hydrolase</keyword>
<dbReference type="Gene3D" id="3.20.20.80">
    <property type="entry name" value="Glycosidases"/>
    <property type="match status" value="1"/>
</dbReference>
<feature type="signal peptide" evidence="5">
    <location>
        <begin position="1"/>
        <end position="24"/>
    </location>
</feature>
<name>A0AAW2XMZ5_9LAMI</name>
<dbReference type="PROSITE" id="PS51760">
    <property type="entry name" value="GH10_2"/>
    <property type="match status" value="1"/>
</dbReference>
<dbReference type="PANTHER" id="PTHR31490:SF83">
    <property type="entry name" value="EXOGLUCANASE_XYLANASE-LIKE ISOFORM X1"/>
    <property type="match status" value="1"/>
</dbReference>
<reference evidence="7" key="2">
    <citation type="journal article" date="2024" name="Plant">
        <title>Genomic evolution and insights into agronomic trait innovations of Sesamum species.</title>
        <authorList>
            <person name="Miao H."/>
            <person name="Wang L."/>
            <person name="Qu L."/>
            <person name="Liu H."/>
            <person name="Sun Y."/>
            <person name="Le M."/>
            <person name="Wang Q."/>
            <person name="Wei S."/>
            <person name="Zheng Y."/>
            <person name="Lin W."/>
            <person name="Duan Y."/>
            <person name="Cao H."/>
            <person name="Xiong S."/>
            <person name="Wang X."/>
            <person name="Wei L."/>
            <person name="Li C."/>
            <person name="Ma Q."/>
            <person name="Ju M."/>
            <person name="Zhao R."/>
            <person name="Li G."/>
            <person name="Mu C."/>
            <person name="Tian Q."/>
            <person name="Mei H."/>
            <person name="Zhang T."/>
            <person name="Gao T."/>
            <person name="Zhang H."/>
        </authorList>
    </citation>
    <scope>NUCLEOTIDE SEQUENCE</scope>
    <source>
        <strain evidence="7">KEN1</strain>
    </source>
</reference>
<proteinExistence type="inferred from homology"/>
<keyword evidence="4" id="KW-0624">Polysaccharide degradation</keyword>
<dbReference type="Pfam" id="PF00331">
    <property type="entry name" value="Glyco_hydro_10"/>
    <property type="match status" value="1"/>
</dbReference>
<evidence type="ECO:0000313" key="7">
    <source>
        <dbReference type="EMBL" id="KAL0454096.1"/>
    </source>
</evidence>
<dbReference type="EMBL" id="JACGWN010000003">
    <property type="protein sequence ID" value="KAL0454096.1"/>
    <property type="molecule type" value="Genomic_DNA"/>
</dbReference>
<feature type="domain" description="GH10" evidence="6">
    <location>
        <begin position="144"/>
        <end position="436"/>
    </location>
</feature>
<organism evidence="7">
    <name type="scientific">Sesamum latifolium</name>
    <dbReference type="NCBI Taxonomy" id="2727402"/>
    <lineage>
        <taxon>Eukaryota</taxon>
        <taxon>Viridiplantae</taxon>
        <taxon>Streptophyta</taxon>
        <taxon>Embryophyta</taxon>
        <taxon>Tracheophyta</taxon>
        <taxon>Spermatophyta</taxon>
        <taxon>Magnoliopsida</taxon>
        <taxon>eudicotyledons</taxon>
        <taxon>Gunneridae</taxon>
        <taxon>Pentapetalae</taxon>
        <taxon>asterids</taxon>
        <taxon>lamiids</taxon>
        <taxon>Lamiales</taxon>
        <taxon>Pedaliaceae</taxon>
        <taxon>Sesamum</taxon>
    </lineage>
</organism>
<dbReference type="PANTHER" id="PTHR31490">
    <property type="entry name" value="GLYCOSYL HYDROLASE"/>
    <property type="match status" value="1"/>
</dbReference>
<sequence length="436" mass="49308">MGELLLFPPLLFSILFFTSPIVSSYDGPLYDSSAYTECKLQPEMPLYNGGILKNQEPNVEQVILDNGDRLHSLSSDKGQPRHGRNYDKMHRDCDCKAGLLSLDSRDINIAIASASLQPFTDEQWRLNQEAKINETGIRIARGGCKNRASLKDFPFGSAIAKTIIGNEEYQKWFVERFNAAVFENELKWDATEHIQGQVNYTIPDQMLEFVRANQIIARGHNIFWENPKYTPKWVLNLTRSDLELAVSSRIQSLMNKYKREFIHWDVSNEMLHFDFYEERLGADATLKFFEAAHEADPLATLFMNEFNVVETCEDVDSTVDAYVSRMRELKLGGVSMDGIGLQGHFDVPNSPLMRGILDKLATLGLPIWLTEVDISNKFSKETQAIYLEQVLREGFSHPAVNGIILWTASAKVAATKCALQTATSTIFRQATQLTSS</sequence>
<dbReference type="InterPro" id="IPR017853">
    <property type="entry name" value="GH"/>
</dbReference>
<keyword evidence="3" id="KW-0119">Carbohydrate metabolism</keyword>
<comment type="similarity">
    <text evidence="1">Belongs to the glycosyl hydrolase 10 (cellulase F) family.</text>
</comment>
<evidence type="ECO:0000256" key="3">
    <source>
        <dbReference type="ARBA" id="ARBA00023277"/>
    </source>
</evidence>
<feature type="chain" id="PRO_5043957630" evidence="5">
    <location>
        <begin position="25"/>
        <end position="436"/>
    </location>
</feature>
<dbReference type="PRINTS" id="PR00134">
    <property type="entry name" value="GLHYDRLASE10"/>
</dbReference>
<evidence type="ECO:0000256" key="2">
    <source>
        <dbReference type="ARBA" id="ARBA00022801"/>
    </source>
</evidence>
<dbReference type="SMART" id="SM00633">
    <property type="entry name" value="Glyco_10"/>
    <property type="match status" value="1"/>
</dbReference>
<dbReference type="GO" id="GO:0000272">
    <property type="term" value="P:polysaccharide catabolic process"/>
    <property type="evidence" value="ECO:0007669"/>
    <property type="project" value="UniProtKB-KW"/>
</dbReference>
<gene>
    <name evidence="7" type="ORF">Slati_0748800</name>
</gene>
<evidence type="ECO:0000256" key="5">
    <source>
        <dbReference type="SAM" id="SignalP"/>
    </source>
</evidence>
<reference evidence="7" key="1">
    <citation type="submission" date="2020-06" db="EMBL/GenBank/DDBJ databases">
        <authorList>
            <person name="Li T."/>
            <person name="Hu X."/>
            <person name="Zhang T."/>
            <person name="Song X."/>
            <person name="Zhang H."/>
            <person name="Dai N."/>
            <person name="Sheng W."/>
            <person name="Hou X."/>
            <person name="Wei L."/>
        </authorList>
    </citation>
    <scope>NUCLEOTIDE SEQUENCE</scope>
    <source>
        <strain evidence="7">KEN1</strain>
        <tissue evidence="7">Leaf</tissue>
    </source>
</reference>
<keyword evidence="5" id="KW-0732">Signal</keyword>
<dbReference type="InterPro" id="IPR044846">
    <property type="entry name" value="GH10"/>
</dbReference>
<evidence type="ECO:0000256" key="4">
    <source>
        <dbReference type="ARBA" id="ARBA00023326"/>
    </source>
</evidence>
<dbReference type="InterPro" id="IPR001000">
    <property type="entry name" value="GH10_dom"/>
</dbReference>
<dbReference type="AlphaFoldDB" id="A0AAW2XMZ5"/>